<evidence type="ECO:0000313" key="2">
    <source>
        <dbReference type="Proteomes" id="UP000317122"/>
    </source>
</evidence>
<dbReference type="RefSeq" id="WP_145722834.1">
    <property type="nucleotide sequence ID" value="NZ_BSPF01000062.1"/>
</dbReference>
<keyword evidence="2" id="KW-1185">Reference proteome</keyword>
<comment type="caution">
    <text evidence="1">The sequence shown here is derived from an EMBL/GenBank/DDBJ whole genome shotgun (WGS) entry which is preliminary data.</text>
</comment>
<dbReference type="EMBL" id="VLKT01000073">
    <property type="protein sequence ID" value="TWI21208.1"/>
    <property type="molecule type" value="Genomic_DNA"/>
</dbReference>
<dbReference type="AlphaFoldDB" id="A0A562MN16"/>
<sequence length="101" mass="10777">MALMNKDYATMLGMVGRGDKHHDIAAWFGENQARVAEVIAGKMGKFEAADKATLPPKGAPGVKGQRLLAHVEKALAALDDGDAKAAKEALEAGVKRWNLHE</sequence>
<dbReference type="OrthoDB" id="7869995at2"/>
<proteinExistence type="predicted"/>
<dbReference type="Proteomes" id="UP000317122">
    <property type="component" value="Unassembled WGS sequence"/>
</dbReference>
<protein>
    <submittedName>
        <fullName evidence="1">Uncharacterized protein</fullName>
    </submittedName>
</protein>
<gene>
    <name evidence="1" type="ORF">IQ26_06885</name>
</gene>
<organism evidence="1 2">
    <name type="scientific">Mesorhizobium tianshanense</name>
    <dbReference type="NCBI Taxonomy" id="39844"/>
    <lineage>
        <taxon>Bacteria</taxon>
        <taxon>Pseudomonadati</taxon>
        <taxon>Pseudomonadota</taxon>
        <taxon>Alphaproteobacteria</taxon>
        <taxon>Hyphomicrobiales</taxon>
        <taxon>Phyllobacteriaceae</taxon>
        <taxon>Mesorhizobium</taxon>
    </lineage>
</organism>
<reference evidence="1 2" key="1">
    <citation type="journal article" date="2015" name="Stand. Genomic Sci.">
        <title>Genomic Encyclopedia of Bacterial and Archaeal Type Strains, Phase III: the genomes of soil and plant-associated and newly described type strains.</title>
        <authorList>
            <person name="Whitman W.B."/>
            <person name="Woyke T."/>
            <person name="Klenk H.P."/>
            <person name="Zhou Y."/>
            <person name="Lilburn T.G."/>
            <person name="Beck B.J."/>
            <person name="De Vos P."/>
            <person name="Vandamme P."/>
            <person name="Eisen J.A."/>
            <person name="Garrity G."/>
            <person name="Hugenholtz P."/>
            <person name="Kyrpides N.C."/>
        </authorList>
    </citation>
    <scope>NUCLEOTIDE SEQUENCE [LARGE SCALE GENOMIC DNA]</scope>
    <source>
        <strain evidence="1 2">CGMCC 1.2546</strain>
    </source>
</reference>
<accession>A0A562MN16</accession>
<name>A0A562MN16_9HYPH</name>
<evidence type="ECO:0000313" key="1">
    <source>
        <dbReference type="EMBL" id="TWI21208.1"/>
    </source>
</evidence>